<keyword evidence="1" id="KW-0436">Ligase</keyword>
<evidence type="ECO:0000256" key="4">
    <source>
        <dbReference type="ARBA" id="ARBA00022840"/>
    </source>
</evidence>
<dbReference type="InterPro" id="IPR003135">
    <property type="entry name" value="ATP-grasp_carboxylate-amine"/>
</dbReference>
<comment type="caution">
    <text evidence="7">The sequence shown here is derived from an EMBL/GenBank/DDBJ whole genome shotgun (WGS) entry which is preliminary data.</text>
</comment>
<keyword evidence="8" id="KW-1185">Reference proteome</keyword>
<gene>
    <name evidence="7" type="ORF">NM203_07610</name>
</gene>
<name>A0ABT1LYR3_9MYCO</name>
<accession>A0ABT1LYR3</accession>
<dbReference type="RefSeq" id="WP_255059228.1">
    <property type="nucleotide sequence ID" value="NZ_JANDBD010000003.1"/>
</dbReference>
<evidence type="ECO:0000313" key="7">
    <source>
        <dbReference type="EMBL" id="MCP9272050.1"/>
    </source>
</evidence>
<evidence type="ECO:0000256" key="1">
    <source>
        <dbReference type="ARBA" id="ARBA00022598"/>
    </source>
</evidence>
<keyword evidence="2 5" id="KW-0547">Nucleotide-binding</keyword>
<evidence type="ECO:0000313" key="8">
    <source>
        <dbReference type="Proteomes" id="UP001651690"/>
    </source>
</evidence>
<dbReference type="PANTHER" id="PTHR43055:SF1">
    <property type="entry name" value="FORMATE-DEPENDENT PHOSPHORIBOSYLGLYCINAMIDE FORMYLTRANSFERASE"/>
    <property type="match status" value="1"/>
</dbReference>
<proteinExistence type="predicted"/>
<dbReference type="SUPFAM" id="SSF56059">
    <property type="entry name" value="Glutathione synthetase ATP-binding domain-like"/>
    <property type="match status" value="1"/>
</dbReference>
<evidence type="ECO:0000259" key="6">
    <source>
        <dbReference type="PROSITE" id="PS50975"/>
    </source>
</evidence>
<dbReference type="InterPro" id="IPR016185">
    <property type="entry name" value="PreATP-grasp_dom_sf"/>
</dbReference>
<dbReference type="PROSITE" id="PS50975">
    <property type="entry name" value="ATP_GRASP"/>
    <property type="match status" value="1"/>
</dbReference>
<reference evidence="7 8" key="1">
    <citation type="submission" date="2022-06" db="EMBL/GenBank/DDBJ databases">
        <title>Mycolicibacterium sp. CAU 1645 isolated from seawater.</title>
        <authorList>
            <person name="Kim W."/>
        </authorList>
    </citation>
    <scope>NUCLEOTIDE SEQUENCE [LARGE SCALE GENOMIC DNA]</scope>
    <source>
        <strain evidence="7 8">CAU 1645</strain>
    </source>
</reference>
<keyword evidence="3" id="KW-0658">Purine biosynthesis</keyword>
<dbReference type="Proteomes" id="UP001651690">
    <property type="component" value="Unassembled WGS sequence"/>
</dbReference>
<evidence type="ECO:0000256" key="3">
    <source>
        <dbReference type="ARBA" id="ARBA00022755"/>
    </source>
</evidence>
<dbReference type="SUPFAM" id="SSF52440">
    <property type="entry name" value="PreATP-grasp domain"/>
    <property type="match status" value="1"/>
</dbReference>
<organism evidence="7 8">
    <name type="scientific">Mycolicibacterium arenosum</name>
    <dbReference type="NCBI Taxonomy" id="2952157"/>
    <lineage>
        <taxon>Bacteria</taxon>
        <taxon>Bacillati</taxon>
        <taxon>Actinomycetota</taxon>
        <taxon>Actinomycetes</taxon>
        <taxon>Mycobacteriales</taxon>
        <taxon>Mycobacteriaceae</taxon>
        <taxon>Mycolicibacterium</taxon>
    </lineage>
</organism>
<dbReference type="Gene3D" id="3.30.470.20">
    <property type="entry name" value="ATP-grasp fold, B domain"/>
    <property type="match status" value="1"/>
</dbReference>
<sequence length="363" mass="37777">MSESTKVLLLGACDRGGELALAFRRLGATVVAVETCADAAELGRLLDEHSPQYVVATTPDVSVEVLIAAAERDGVEVFPTPRGARLSHDREGLRTLAADELGLPTVPFWFAGSAAELVAVAGHAGFPLAVTPVAGSGAEGRSVLLRSDDIEAAWQVAARSTSSGAPHRVLAESVIEVDDEVTLLTVRTIGQAGPAVHFCEPIGHRELPDGQFEAWQPHAMPLEALDAARSIAARIVNSLGGRGVFAVELLLREAEVYFATVRALPTGSGLVTLRSQRLSQFELHARAILGLPLDTIMISPAAVEISEAGGSVPVAVLAEALATQETDLRLVDGTAVSLATAPDVVRARDRAHRVAAALAGAAS</sequence>
<keyword evidence="4 5" id="KW-0067">ATP-binding</keyword>
<dbReference type="InterPro" id="IPR013815">
    <property type="entry name" value="ATP_grasp_subdomain_1"/>
</dbReference>
<dbReference type="Gene3D" id="3.30.1490.20">
    <property type="entry name" value="ATP-grasp fold, A domain"/>
    <property type="match status" value="1"/>
</dbReference>
<dbReference type="Gene3D" id="3.40.50.20">
    <property type="match status" value="2"/>
</dbReference>
<dbReference type="PANTHER" id="PTHR43055">
    <property type="entry name" value="FORMATE-DEPENDENT PHOSPHORIBOSYLGLYCINAMIDE FORMYLTRANSFERASE"/>
    <property type="match status" value="1"/>
</dbReference>
<protein>
    <submittedName>
        <fullName evidence="7">ATP-grasp domain-containing protein</fullName>
    </submittedName>
</protein>
<dbReference type="InterPro" id="IPR011761">
    <property type="entry name" value="ATP-grasp"/>
</dbReference>
<feature type="domain" description="ATP-grasp" evidence="6">
    <location>
        <begin position="95"/>
        <end position="289"/>
    </location>
</feature>
<evidence type="ECO:0000256" key="5">
    <source>
        <dbReference type="PROSITE-ProRule" id="PRU00409"/>
    </source>
</evidence>
<dbReference type="Pfam" id="PF02222">
    <property type="entry name" value="ATP-grasp"/>
    <property type="match status" value="1"/>
</dbReference>
<dbReference type="EMBL" id="JANDBD010000003">
    <property type="protein sequence ID" value="MCP9272050.1"/>
    <property type="molecule type" value="Genomic_DNA"/>
</dbReference>
<evidence type="ECO:0000256" key="2">
    <source>
        <dbReference type="ARBA" id="ARBA00022741"/>
    </source>
</evidence>